<keyword evidence="2" id="KW-1185">Reference proteome</keyword>
<evidence type="ECO:0000313" key="2">
    <source>
        <dbReference type="Proteomes" id="UP000001646"/>
    </source>
</evidence>
<dbReference type="SUPFAM" id="SSF144232">
    <property type="entry name" value="HIT/MYND zinc finger-like"/>
    <property type="match status" value="1"/>
</dbReference>
<dbReference type="GO" id="GO:1905505">
    <property type="term" value="P:positive regulation of motile cilium assembly"/>
    <property type="evidence" value="ECO:0007669"/>
    <property type="project" value="Ensembl"/>
</dbReference>
<dbReference type="Ensembl" id="ENSACAT00000023033.3">
    <property type="protein sequence ID" value="ENSACAP00000019852.3"/>
    <property type="gene ID" value="ENSACAG00000006892.4"/>
</dbReference>
<dbReference type="Bgee" id="ENSACAG00000006892">
    <property type="expression patterns" value="Expressed in lung and 4 other cell types or tissues"/>
</dbReference>
<dbReference type="AlphaFoldDB" id="G1KX55"/>
<dbReference type="GO" id="GO:0034451">
    <property type="term" value="C:centriolar satellite"/>
    <property type="evidence" value="ECO:0000318"/>
    <property type="project" value="GO_Central"/>
</dbReference>
<dbReference type="InParanoid" id="G1KX55"/>
<dbReference type="HOGENOM" id="CLU_034036_1_0_1"/>
<gene>
    <name evidence="1" type="primary">ZMYND10</name>
</gene>
<reference evidence="1" key="3">
    <citation type="submission" date="2025-09" db="UniProtKB">
        <authorList>
            <consortium name="Ensembl"/>
        </authorList>
    </citation>
    <scope>IDENTIFICATION</scope>
</reference>
<dbReference type="Gene3D" id="6.10.140.2220">
    <property type="match status" value="1"/>
</dbReference>
<dbReference type="GO" id="GO:0036158">
    <property type="term" value="P:outer dynein arm assembly"/>
    <property type="evidence" value="ECO:0000318"/>
    <property type="project" value="GO_Central"/>
</dbReference>
<organism evidence="1 2">
    <name type="scientific">Anolis carolinensis</name>
    <name type="common">Green anole</name>
    <name type="synonym">American chameleon</name>
    <dbReference type="NCBI Taxonomy" id="28377"/>
    <lineage>
        <taxon>Eukaryota</taxon>
        <taxon>Metazoa</taxon>
        <taxon>Chordata</taxon>
        <taxon>Craniata</taxon>
        <taxon>Vertebrata</taxon>
        <taxon>Euteleostomi</taxon>
        <taxon>Lepidosauria</taxon>
        <taxon>Squamata</taxon>
        <taxon>Bifurcata</taxon>
        <taxon>Unidentata</taxon>
        <taxon>Episquamata</taxon>
        <taxon>Toxicofera</taxon>
        <taxon>Iguania</taxon>
        <taxon>Dactyloidae</taxon>
        <taxon>Anolis</taxon>
    </lineage>
</organism>
<dbReference type="Proteomes" id="UP000001646">
    <property type="component" value="Chromosome 2"/>
</dbReference>
<dbReference type="GO" id="GO:0016324">
    <property type="term" value="C:apical plasma membrane"/>
    <property type="evidence" value="ECO:0007669"/>
    <property type="project" value="Ensembl"/>
</dbReference>
<dbReference type="GO" id="GO:0044458">
    <property type="term" value="P:motile cilium assembly"/>
    <property type="evidence" value="ECO:0000318"/>
    <property type="project" value="GO_Central"/>
</dbReference>
<dbReference type="eggNOG" id="ENOG502QS3F">
    <property type="taxonomic scope" value="Eukaryota"/>
</dbReference>
<dbReference type="GO" id="GO:0044183">
    <property type="term" value="F:protein folding chaperone"/>
    <property type="evidence" value="ECO:0007669"/>
    <property type="project" value="Ensembl"/>
</dbReference>
<dbReference type="GO" id="GO:0036159">
    <property type="term" value="P:inner dynein arm assembly"/>
    <property type="evidence" value="ECO:0000318"/>
    <property type="project" value="GO_Central"/>
</dbReference>
<dbReference type="PANTHER" id="PTHR13244:SF7">
    <property type="entry name" value="ZINC FINGER MYND DOMAIN-CONTAINING PROTEIN 10"/>
    <property type="match status" value="1"/>
</dbReference>
<dbReference type="InterPro" id="IPR052298">
    <property type="entry name" value="ZMYND10"/>
</dbReference>
<reference evidence="1" key="2">
    <citation type="submission" date="2025-08" db="UniProtKB">
        <authorList>
            <consortium name="Ensembl"/>
        </authorList>
    </citation>
    <scope>IDENTIFICATION</scope>
</reference>
<dbReference type="GO" id="GO:0061512">
    <property type="term" value="P:protein localization to cilium"/>
    <property type="evidence" value="ECO:0007669"/>
    <property type="project" value="Ensembl"/>
</dbReference>
<dbReference type="STRING" id="28377.ENSACAP00000019852"/>
<dbReference type="GO" id="GO:0003341">
    <property type="term" value="P:cilium movement"/>
    <property type="evidence" value="ECO:0007669"/>
    <property type="project" value="Ensembl"/>
</dbReference>
<name>G1KX55_ANOCA</name>
<accession>G1KX55</accession>
<protein>
    <submittedName>
        <fullName evidence="1">Zinc finger MYND-type containing 10</fullName>
    </submittedName>
</protein>
<reference evidence="1 2" key="1">
    <citation type="submission" date="2009-12" db="EMBL/GenBank/DDBJ databases">
        <title>The Genome Sequence of Anolis carolinensis (Green Anole Lizard).</title>
        <authorList>
            <consortium name="The Genome Sequencing Platform"/>
            <person name="Di Palma F."/>
            <person name="Alfoldi J."/>
            <person name="Heiman D."/>
            <person name="Young S."/>
            <person name="Grabherr M."/>
            <person name="Johnson J."/>
            <person name="Lander E.S."/>
            <person name="Lindblad-Toh K."/>
        </authorList>
    </citation>
    <scope>NUCLEOTIDE SEQUENCE [LARGE SCALE GENOMIC DNA]</scope>
    <source>
        <strain evidence="1 2">JBL SC #1</strain>
    </source>
</reference>
<proteinExistence type="predicted"/>
<dbReference type="GO" id="GO:0060090">
    <property type="term" value="F:molecular adaptor activity"/>
    <property type="evidence" value="ECO:0007669"/>
    <property type="project" value="Ensembl"/>
</dbReference>
<sequence length="430" mass="49612">MEEPCPAALLLPGEAEALVESLRTFQLREIGSHGWLRQHEYVEKLNMQAILSASAGHEQFLTELLVNNAKIPTLIQELITVEIWKQKIFPILCRLEDFKPKSTLPIYLVLRHEASLINLLETVFFHKEICESAEDTILDLIDYSHRKLTLLAAQSTSANIPVDQKLVAEDLANPSSMQELKKQAEAMEFEISLKTLSVFRFITGLVDSLPVSAVTRMLNTHNFPCLLVQLVEHCPWSYHEEGKLKKFENGSWYEVPHKDHVKMTKLDGQVWIALYNLLLSSECQRKYNFNNFSKGQLLKLRAYLTDVLLDQFPNLLELQRFLSHLAVTDPAPPKKDLILEQVYVLSWNRQGRVEKHDIVYSSESVGDYFLSSIRWAKTYNLDVMEALIPDKPKCGMCGFEATKRCSRCRNEWYCKRLHYINTTGHFISFH</sequence>
<dbReference type="PANTHER" id="PTHR13244">
    <property type="entry name" value="ZINC FINGER MYND DOMAIN CONTAINING PROTEIN 10"/>
    <property type="match status" value="1"/>
</dbReference>
<dbReference type="GeneTree" id="ENSGT00940000153820"/>
<evidence type="ECO:0000313" key="1">
    <source>
        <dbReference type="Ensembl" id="ENSACAP00000019852.3"/>
    </source>
</evidence>
<dbReference type="GO" id="GO:0005737">
    <property type="term" value="C:cytoplasm"/>
    <property type="evidence" value="ECO:0000318"/>
    <property type="project" value="GO_Central"/>
</dbReference>